<dbReference type="InterPro" id="IPR018253">
    <property type="entry name" value="DnaJ_domain_CS"/>
</dbReference>
<protein>
    <recommendedName>
        <fullName evidence="2">J domain-containing protein</fullName>
    </recommendedName>
</protein>
<dbReference type="InterPro" id="IPR051339">
    <property type="entry name" value="DnaJ_subfamily_B"/>
</dbReference>
<dbReference type="Pfam" id="PF01556">
    <property type="entry name" value="DnaJ_C"/>
    <property type="match status" value="1"/>
</dbReference>
<dbReference type="CDD" id="cd10747">
    <property type="entry name" value="DnaJ_C"/>
    <property type="match status" value="1"/>
</dbReference>
<evidence type="ECO:0000313" key="4">
    <source>
        <dbReference type="Proteomes" id="UP001217089"/>
    </source>
</evidence>
<dbReference type="SMART" id="SM00271">
    <property type="entry name" value="DnaJ"/>
    <property type="match status" value="1"/>
</dbReference>
<dbReference type="Gene3D" id="2.60.260.20">
    <property type="entry name" value="Urease metallochaperone UreE, N-terminal domain"/>
    <property type="match status" value="2"/>
</dbReference>
<dbReference type="CDD" id="cd06257">
    <property type="entry name" value="DnaJ"/>
    <property type="match status" value="1"/>
</dbReference>
<dbReference type="InterPro" id="IPR001623">
    <property type="entry name" value="DnaJ_domain"/>
</dbReference>
<dbReference type="PANTHER" id="PTHR24078:SF519">
    <property type="entry name" value="DNAJ HOMOLOG SUBFAMILY B MEMBER 13"/>
    <property type="match status" value="1"/>
</dbReference>
<sequence>MGADYYSILGLTRSATDADIKKSYRKLSLKYHPEKNPGDQEASDKFKGVAEAYDVLSDARKRAVYDQFGEEGLKNGVPQGSGESGAWTQGYTYHNDPFKTFSDFFGGNNPFQEFYDRVDGDLVMGFGGLDGRGRKQQDPPIERDLFLSLEEVFHGCTKKMKISRRVMNEDGHTSSIRDKILTITVKRGWKPGTKITFLEEGDQGPNNVPANIVFIVKDKPHPRFRRDETNLIHRAKVPLGKALTGCTVEIVTLDERILHIPINDIIKPGYTKVVPGEGMPISTDCNDPKLKGDLVIEFDIEFPTSLTPDKKDLVKRALLH</sequence>
<organism evidence="3 4">
    <name type="scientific">Tegillarca granosa</name>
    <name type="common">Malaysian cockle</name>
    <name type="synonym">Anadara granosa</name>
    <dbReference type="NCBI Taxonomy" id="220873"/>
    <lineage>
        <taxon>Eukaryota</taxon>
        <taxon>Metazoa</taxon>
        <taxon>Spiralia</taxon>
        <taxon>Lophotrochozoa</taxon>
        <taxon>Mollusca</taxon>
        <taxon>Bivalvia</taxon>
        <taxon>Autobranchia</taxon>
        <taxon>Pteriomorphia</taxon>
        <taxon>Arcoida</taxon>
        <taxon>Arcoidea</taxon>
        <taxon>Arcidae</taxon>
        <taxon>Tegillarca</taxon>
    </lineage>
</organism>
<dbReference type="SUPFAM" id="SSF49493">
    <property type="entry name" value="HSP40/DnaJ peptide-binding domain"/>
    <property type="match status" value="2"/>
</dbReference>
<reference evidence="3 4" key="1">
    <citation type="submission" date="2022-12" db="EMBL/GenBank/DDBJ databases">
        <title>Chromosome-level genome of Tegillarca granosa.</title>
        <authorList>
            <person name="Kim J."/>
        </authorList>
    </citation>
    <scope>NUCLEOTIDE SEQUENCE [LARGE SCALE GENOMIC DNA]</scope>
    <source>
        <strain evidence="3">Teg-2019</strain>
        <tissue evidence="3">Adductor muscle</tissue>
    </source>
</reference>
<keyword evidence="4" id="KW-1185">Reference proteome</keyword>
<evidence type="ECO:0000313" key="3">
    <source>
        <dbReference type="EMBL" id="KAJ8315625.1"/>
    </source>
</evidence>
<dbReference type="InterPro" id="IPR008971">
    <property type="entry name" value="HSP40/DnaJ_pept-bd"/>
</dbReference>
<dbReference type="PANTHER" id="PTHR24078">
    <property type="entry name" value="DNAJ HOMOLOG SUBFAMILY C MEMBER"/>
    <property type="match status" value="1"/>
</dbReference>
<gene>
    <name evidence="3" type="ORF">KUTeg_007775</name>
</gene>
<dbReference type="EMBL" id="JARBDR010000337">
    <property type="protein sequence ID" value="KAJ8315625.1"/>
    <property type="molecule type" value="Genomic_DNA"/>
</dbReference>
<keyword evidence="1" id="KW-0143">Chaperone</keyword>
<dbReference type="PROSITE" id="PS00636">
    <property type="entry name" value="DNAJ_1"/>
    <property type="match status" value="1"/>
</dbReference>
<accession>A0ABQ9FH75</accession>
<dbReference type="Gene3D" id="1.10.287.110">
    <property type="entry name" value="DnaJ domain"/>
    <property type="match status" value="1"/>
</dbReference>
<dbReference type="Proteomes" id="UP001217089">
    <property type="component" value="Unassembled WGS sequence"/>
</dbReference>
<dbReference type="PRINTS" id="PR00625">
    <property type="entry name" value="JDOMAIN"/>
</dbReference>
<proteinExistence type="predicted"/>
<evidence type="ECO:0000256" key="1">
    <source>
        <dbReference type="ARBA" id="ARBA00023186"/>
    </source>
</evidence>
<dbReference type="PROSITE" id="PS50076">
    <property type="entry name" value="DNAJ_2"/>
    <property type="match status" value="1"/>
</dbReference>
<feature type="domain" description="J" evidence="2">
    <location>
        <begin position="4"/>
        <end position="69"/>
    </location>
</feature>
<comment type="caution">
    <text evidence="3">The sequence shown here is derived from an EMBL/GenBank/DDBJ whole genome shotgun (WGS) entry which is preliminary data.</text>
</comment>
<evidence type="ECO:0000259" key="2">
    <source>
        <dbReference type="PROSITE" id="PS50076"/>
    </source>
</evidence>
<dbReference type="InterPro" id="IPR002939">
    <property type="entry name" value="DnaJ_C"/>
</dbReference>
<dbReference type="Pfam" id="PF00226">
    <property type="entry name" value="DnaJ"/>
    <property type="match status" value="1"/>
</dbReference>
<dbReference type="InterPro" id="IPR036869">
    <property type="entry name" value="J_dom_sf"/>
</dbReference>
<dbReference type="SUPFAM" id="SSF46565">
    <property type="entry name" value="Chaperone J-domain"/>
    <property type="match status" value="1"/>
</dbReference>
<name>A0ABQ9FH75_TEGGR</name>